<dbReference type="EnsemblMetazoa" id="XM_017133591.1">
    <property type="protein sequence ID" value="XP_016989080.1"/>
    <property type="gene ID" value="LOC108051468"/>
</dbReference>
<reference evidence="9" key="2">
    <citation type="submission" date="2025-04" db="UniProtKB">
        <authorList>
            <consortium name="RefSeq"/>
        </authorList>
    </citation>
    <scope>IDENTIFICATION</scope>
</reference>
<name>A0A6P4FFB0_DRORH</name>
<dbReference type="GeneID" id="108051468"/>
<evidence type="ECO:0000256" key="1">
    <source>
        <dbReference type="ARBA" id="ARBA00004613"/>
    </source>
</evidence>
<evidence type="ECO:0000313" key="7">
    <source>
        <dbReference type="EnsemblMetazoa" id="XP_016989080.1"/>
    </source>
</evidence>
<proteinExistence type="inferred from homology"/>
<organism evidence="9">
    <name type="scientific">Drosophila rhopaloa</name>
    <name type="common">Fruit fly</name>
    <dbReference type="NCBI Taxonomy" id="1041015"/>
    <lineage>
        <taxon>Eukaryota</taxon>
        <taxon>Metazoa</taxon>
        <taxon>Ecdysozoa</taxon>
        <taxon>Arthropoda</taxon>
        <taxon>Hexapoda</taxon>
        <taxon>Insecta</taxon>
        <taxon>Pterygota</taxon>
        <taxon>Neoptera</taxon>
        <taxon>Endopterygota</taxon>
        <taxon>Diptera</taxon>
        <taxon>Brachycera</taxon>
        <taxon>Muscomorpha</taxon>
        <taxon>Ephydroidea</taxon>
        <taxon>Drosophilidae</taxon>
        <taxon>Drosophila</taxon>
        <taxon>Sophophora</taxon>
    </lineage>
</organism>
<evidence type="ECO:0000313" key="8">
    <source>
        <dbReference type="Proteomes" id="UP001652680"/>
    </source>
</evidence>
<comment type="subcellular location">
    <subcellularLocation>
        <location evidence="1">Secreted</location>
    </subcellularLocation>
</comment>
<dbReference type="CTD" id="43494"/>
<dbReference type="CDD" id="cd23992">
    <property type="entry name" value="PBP_GOBP"/>
    <property type="match status" value="1"/>
</dbReference>
<dbReference type="PANTHER" id="PTHR11857">
    <property type="entry name" value="ODORANT BINDING PROTEIN-RELATED"/>
    <property type="match status" value="1"/>
</dbReference>
<evidence type="ECO:0000256" key="4">
    <source>
        <dbReference type="ARBA" id="ARBA00022729"/>
    </source>
</evidence>
<dbReference type="PANTHER" id="PTHR11857:SF43">
    <property type="entry name" value="GEO07291P1-RELATED"/>
    <property type="match status" value="1"/>
</dbReference>
<evidence type="ECO:0000256" key="6">
    <source>
        <dbReference type="SAM" id="SignalP"/>
    </source>
</evidence>
<dbReference type="InterPro" id="IPR006170">
    <property type="entry name" value="PBP/GOBP"/>
</dbReference>
<dbReference type="Pfam" id="PF01395">
    <property type="entry name" value="PBP_GOBP"/>
    <property type="match status" value="1"/>
</dbReference>
<keyword evidence="5" id="KW-1015">Disulfide bond</keyword>
<dbReference type="Proteomes" id="UP001652680">
    <property type="component" value="Unassembled WGS sequence"/>
</dbReference>
<keyword evidence="3" id="KW-0964">Secreted</keyword>
<evidence type="ECO:0000256" key="2">
    <source>
        <dbReference type="ARBA" id="ARBA00008098"/>
    </source>
</evidence>
<reference evidence="8" key="1">
    <citation type="journal article" date="2021" name="Elife">
        <title>Highly contiguous assemblies of 101 drosophilid genomes.</title>
        <authorList>
            <person name="Kim B.Y."/>
            <person name="Wang J.R."/>
            <person name="Miller D.E."/>
            <person name="Barmina O."/>
            <person name="Delaney E."/>
            <person name="Thompson A."/>
            <person name="Comeault A.A."/>
            <person name="Peede D."/>
            <person name="D'Agostino E.R."/>
            <person name="Pelaez J."/>
            <person name="Aguilar J.M."/>
            <person name="Haji D."/>
            <person name="Matsunaga T."/>
            <person name="Armstrong E.E."/>
            <person name="Zych M."/>
            <person name="Ogawa Y."/>
            <person name="Stamenkovic-Radak M."/>
            <person name="Jelic M."/>
            <person name="Veselinovic M.S."/>
            <person name="Tanaskovic M."/>
            <person name="Eric P."/>
            <person name="Gao J.J."/>
            <person name="Katoh T.K."/>
            <person name="Toda M.J."/>
            <person name="Watabe H."/>
            <person name="Watada M."/>
            <person name="Davis J.S."/>
            <person name="Moyle L.C."/>
            <person name="Manoli G."/>
            <person name="Bertolini E."/>
            <person name="Kostal V."/>
            <person name="Hawley R.S."/>
            <person name="Takahashi A."/>
            <person name="Jones C.D."/>
            <person name="Price D.K."/>
            <person name="Whiteman N."/>
            <person name="Kopp A."/>
            <person name="Matute D.R."/>
            <person name="Petrov D.A."/>
        </authorList>
    </citation>
    <scope>NUCLEOTIDE SEQUENCE [LARGE SCALE GENOMIC DNA]</scope>
</reference>
<accession>A0A6P4FFB0</accession>
<dbReference type="OMA" id="QFKMDLS"/>
<evidence type="ECO:0000256" key="3">
    <source>
        <dbReference type="ARBA" id="ARBA00022525"/>
    </source>
</evidence>
<comment type="similarity">
    <text evidence="2">Belongs to the PBP/GOBP family.</text>
</comment>
<feature type="signal peptide" evidence="6">
    <location>
        <begin position="1"/>
        <end position="17"/>
    </location>
</feature>
<dbReference type="OrthoDB" id="8194670at2759"/>
<dbReference type="SUPFAM" id="SSF47565">
    <property type="entry name" value="Insect pheromone/odorant-binding proteins"/>
    <property type="match status" value="1"/>
</dbReference>
<sequence length="152" mass="17148">MLKYLVVALALCAVAHADEWKPKTGEEIKNIRVECLKENPLSNDQIAQLKNLVFPDEPDVRQYLTCTATKLEIFCSEQGYHADRLAKQFKMDLSEEEALQIAQSCIDDNAQKSPTDEWAFRGHRCMMASKIGDKVRAFVKAKQEEAKKSAAA</sequence>
<dbReference type="InterPro" id="IPR036728">
    <property type="entry name" value="PBP_GOBP_sf"/>
</dbReference>
<gene>
    <name evidence="9" type="primary">LOC108051468</name>
    <name evidence="7" type="synonym">108051468</name>
</gene>
<keyword evidence="4 6" id="KW-0732">Signal</keyword>
<dbReference type="GO" id="GO:0005615">
    <property type="term" value="C:extracellular space"/>
    <property type="evidence" value="ECO:0007669"/>
    <property type="project" value="TreeGrafter"/>
</dbReference>
<dbReference type="Gene3D" id="1.10.238.20">
    <property type="entry name" value="Pheromone/general odorant binding protein domain"/>
    <property type="match status" value="1"/>
</dbReference>
<protein>
    <submittedName>
        <fullName evidence="9">General odorant-binding protein 99a</fullName>
    </submittedName>
</protein>
<evidence type="ECO:0000256" key="5">
    <source>
        <dbReference type="ARBA" id="ARBA00023157"/>
    </source>
</evidence>
<keyword evidence="8" id="KW-1185">Reference proteome</keyword>
<dbReference type="SMART" id="SM00708">
    <property type="entry name" value="PhBP"/>
    <property type="match status" value="1"/>
</dbReference>
<dbReference type="AlphaFoldDB" id="A0A6P4FFB0"/>
<evidence type="ECO:0000313" key="9">
    <source>
        <dbReference type="RefSeq" id="XP_016989080.1"/>
    </source>
</evidence>
<reference evidence="7" key="3">
    <citation type="submission" date="2025-05" db="UniProtKB">
        <authorList>
            <consortium name="EnsemblMetazoa"/>
        </authorList>
    </citation>
    <scope>IDENTIFICATION</scope>
</reference>
<dbReference type="GO" id="GO:0007608">
    <property type="term" value="P:sensory perception of smell"/>
    <property type="evidence" value="ECO:0007669"/>
    <property type="project" value="TreeGrafter"/>
</dbReference>
<feature type="chain" id="PRO_5028333122" evidence="6">
    <location>
        <begin position="18"/>
        <end position="152"/>
    </location>
</feature>
<dbReference type="RefSeq" id="XP_016989080.1">
    <property type="nucleotide sequence ID" value="XM_017133591.1"/>
</dbReference>
<dbReference type="GO" id="GO:0005549">
    <property type="term" value="F:odorant binding"/>
    <property type="evidence" value="ECO:0007669"/>
    <property type="project" value="InterPro"/>
</dbReference>